<evidence type="ECO:0000313" key="7">
    <source>
        <dbReference type="Proteomes" id="UP000527616"/>
    </source>
</evidence>
<reference evidence="6 7" key="1">
    <citation type="submission" date="2020-07" db="EMBL/GenBank/DDBJ databases">
        <title>Sequencing the genomes of 1000 actinobacteria strains.</title>
        <authorList>
            <person name="Klenk H.-P."/>
        </authorList>
    </citation>
    <scope>NUCLEOTIDE SEQUENCE [LARGE SCALE GENOMIC DNA]</scope>
    <source>
        <strain evidence="6 7">DSM 103164</strain>
    </source>
</reference>
<dbReference type="SUPFAM" id="SSF52540">
    <property type="entry name" value="P-loop containing nucleoside triphosphate hydrolases"/>
    <property type="match status" value="1"/>
</dbReference>
<keyword evidence="4 6" id="KW-0067">ATP-binding</keyword>
<dbReference type="Pfam" id="PF00005">
    <property type="entry name" value="ABC_tran"/>
    <property type="match status" value="1"/>
</dbReference>
<dbReference type="SMART" id="SM00382">
    <property type="entry name" value="AAA"/>
    <property type="match status" value="1"/>
</dbReference>
<gene>
    <name evidence="6" type="ORF">GGQ54_001510</name>
</gene>
<dbReference type="GO" id="GO:0005524">
    <property type="term" value="F:ATP binding"/>
    <property type="evidence" value="ECO:0007669"/>
    <property type="project" value="UniProtKB-KW"/>
</dbReference>
<evidence type="ECO:0000256" key="3">
    <source>
        <dbReference type="ARBA" id="ARBA00022741"/>
    </source>
</evidence>
<dbReference type="PANTHER" id="PTHR43776:SF7">
    <property type="entry name" value="D,D-DIPEPTIDE TRANSPORT ATP-BINDING PROTEIN DDPF-RELATED"/>
    <property type="match status" value="1"/>
</dbReference>
<dbReference type="Proteomes" id="UP000527616">
    <property type="component" value="Unassembled WGS sequence"/>
</dbReference>
<evidence type="ECO:0000256" key="2">
    <source>
        <dbReference type="ARBA" id="ARBA00022448"/>
    </source>
</evidence>
<dbReference type="InterPro" id="IPR003439">
    <property type="entry name" value="ABC_transporter-like_ATP-bd"/>
</dbReference>
<dbReference type="GO" id="GO:0016887">
    <property type="term" value="F:ATP hydrolysis activity"/>
    <property type="evidence" value="ECO:0007669"/>
    <property type="project" value="InterPro"/>
</dbReference>
<keyword evidence="3" id="KW-0547">Nucleotide-binding</keyword>
<dbReference type="AlphaFoldDB" id="A0A7Z0D8U4"/>
<evidence type="ECO:0000256" key="1">
    <source>
        <dbReference type="ARBA" id="ARBA00005417"/>
    </source>
</evidence>
<dbReference type="InterPro" id="IPR003593">
    <property type="entry name" value="AAA+_ATPase"/>
</dbReference>
<accession>A0A7Z0D8U4</accession>
<keyword evidence="7" id="KW-1185">Reference proteome</keyword>
<dbReference type="EMBL" id="JACBZS010000001">
    <property type="protein sequence ID" value="NYI70950.1"/>
    <property type="molecule type" value="Genomic_DNA"/>
</dbReference>
<organism evidence="6 7">
    <name type="scientific">Naumannella cuiyingiana</name>
    <dbReference type="NCBI Taxonomy" id="1347891"/>
    <lineage>
        <taxon>Bacteria</taxon>
        <taxon>Bacillati</taxon>
        <taxon>Actinomycetota</taxon>
        <taxon>Actinomycetes</taxon>
        <taxon>Propionibacteriales</taxon>
        <taxon>Propionibacteriaceae</taxon>
        <taxon>Naumannella</taxon>
    </lineage>
</organism>
<feature type="domain" description="ABC transporter" evidence="5">
    <location>
        <begin position="5"/>
        <end position="235"/>
    </location>
</feature>
<evidence type="ECO:0000256" key="4">
    <source>
        <dbReference type="ARBA" id="ARBA00022840"/>
    </source>
</evidence>
<dbReference type="RefSeq" id="WP_218843753.1">
    <property type="nucleotide sequence ID" value="NZ_JACBZS010000001.1"/>
</dbReference>
<protein>
    <submittedName>
        <fullName evidence="6">Peptide/nickel transport system ATP-binding protein</fullName>
    </submittedName>
</protein>
<keyword evidence="2" id="KW-0813">Transport</keyword>
<dbReference type="InterPro" id="IPR027417">
    <property type="entry name" value="P-loop_NTPase"/>
</dbReference>
<dbReference type="InterPro" id="IPR050319">
    <property type="entry name" value="ABC_transp_ATP-bind"/>
</dbReference>
<comment type="similarity">
    <text evidence="1">Belongs to the ABC transporter superfamily.</text>
</comment>
<dbReference type="PROSITE" id="PS50893">
    <property type="entry name" value="ABC_TRANSPORTER_2"/>
    <property type="match status" value="1"/>
</dbReference>
<comment type="caution">
    <text evidence="6">The sequence shown here is derived from an EMBL/GenBank/DDBJ whole genome shotgun (WGS) entry which is preliminary data.</text>
</comment>
<evidence type="ECO:0000313" key="6">
    <source>
        <dbReference type="EMBL" id="NYI70950.1"/>
    </source>
</evidence>
<name>A0A7Z0D8U4_9ACTN</name>
<dbReference type="Gene3D" id="3.40.50.300">
    <property type="entry name" value="P-loop containing nucleotide triphosphate hydrolases"/>
    <property type="match status" value="1"/>
</dbReference>
<dbReference type="PANTHER" id="PTHR43776">
    <property type="entry name" value="TRANSPORT ATP-BINDING PROTEIN"/>
    <property type="match status" value="1"/>
</dbReference>
<sequence>MDAALIVDSVTITYPRTTAPVVQDISFSTPRGASFGLVGESGSGKTTLARAVVGLLRPTSGQIRFPGAERGRRPVQMVFQDPGSSLNPRLTVGESIAEVLRTTPHGRRDLVSRITDQLIMVGLDPAHANRFPRQLSGGQRQRVAITRALAAQPKVLVLDEVVSALDVSVQAQVLNLLKRLQAEQQLTYLFITHDLAVVRYMCDEVMVMNRGRVVESLAATTIFSRAEDSYTRELISAIPELRIGRAGA</sequence>
<evidence type="ECO:0000259" key="5">
    <source>
        <dbReference type="PROSITE" id="PS50893"/>
    </source>
</evidence>
<proteinExistence type="inferred from homology"/>
<dbReference type="CDD" id="cd03257">
    <property type="entry name" value="ABC_NikE_OppD_transporters"/>
    <property type="match status" value="1"/>
</dbReference>
<dbReference type="GO" id="GO:0055085">
    <property type="term" value="P:transmembrane transport"/>
    <property type="evidence" value="ECO:0007669"/>
    <property type="project" value="UniProtKB-ARBA"/>
</dbReference>